<dbReference type="PANTHER" id="PTHR46205">
    <property type="entry name" value="LOQUACIOUS, ISOFORM B"/>
    <property type="match status" value="1"/>
</dbReference>
<dbReference type="SUPFAM" id="SSF54768">
    <property type="entry name" value="dsRNA-binding domain-like"/>
    <property type="match status" value="2"/>
</dbReference>
<dbReference type="Pfam" id="PF00035">
    <property type="entry name" value="dsrm"/>
    <property type="match status" value="1"/>
</dbReference>
<dbReference type="SMART" id="SM00358">
    <property type="entry name" value="DSRM"/>
    <property type="match status" value="2"/>
</dbReference>
<dbReference type="PROSITE" id="PS50137">
    <property type="entry name" value="DS_RBD"/>
    <property type="match status" value="2"/>
</dbReference>
<evidence type="ECO:0000256" key="3">
    <source>
        <dbReference type="SAM" id="MobiDB-lite"/>
    </source>
</evidence>
<keyword evidence="5" id="KW-1185">Reference proteome</keyword>
<reference evidence="6" key="1">
    <citation type="submission" date="2025-08" db="UniProtKB">
        <authorList>
            <consortium name="RefSeq"/>
        </authorList>
    </citation>
    <scope>IDENTIFICATION</scope>
    <source>
        <tissue evidence="6">Whole body</tissue>
    </source>
</reference>
<evidence type="ECO:0000313" key="6">
    <source>
        <dbReference type="RefSeq" id="XP_064072817.1"/>
    </source>
</evidence>
<dbReference type="RefSeq" id="XP_064072817.1">
    <property type="nucleotide sequence ID" value="XM_064216747.1"/>
</dbReference>
<dbReference type="Proteomes" id="UP001652626">
    <property type="component" value="Chromosome 13"/>
</dbReference>
<evidence type="ECO:0000256" key="1">
    <source>
        <dbReference type="ARBA" id="ARBA00022884"/>
    </source>
</evidence>
<accession>A0ABM4AND9</accession>
<feature type="domain" description="DRBM" evidence="4">
    <location>
        <begin position="338"/>
        <end position="389"/>
    </location>
</feature>
<dbReference type="Gene3D" id="3.30.160.20">
    <property type="match status" value="2"/>
</dbReference>
<evidence type="ECO:0000313" key="5">
    <source>
        <dbReference type="Proteomes" id="UP001652626"/>
    </source>
</evidence>
<dbReference type="PANTHER" id="PTHR46205:SF5">
    <property type="entry name" value="BLANKS-RELATED"/>
    <property type="match status" value="1"/>
</dbReference>
<proteinExistence type="predicted"/>
<feature type="region of interest" description="Disordered" evidence="3">
    <location>
        <begin position="1"/>
        <end position="138"/>
    </location>
</feature>
<evidence type="ECO:0000256" key="2">
    <source>
        <dbReference type="PROSITE-ProRule" id="PRU00266"/>
    </source>
</evidence>
<gene>
    <name evidence="6" type="primary">LOC113393697</name>
</gene>
<feature type="compositionally biased region" description="Low complexity" evidence="3">
    <location>
        <begin position="75"/>
        <end position="84"/>
    </location>
</feature>
<organism evidence="5 6">
    <name type="scientific">Vanessa tameamea</name>
    <name type="common">Kamehameha butterfly</name>
    <dbReference type="NCBI Taxonomy" id="334116"/>
    <lineage>
        <taxon>Eukaryota</taxon>
        <taxon>Metazoa</taxon>
        <taxon>Ecdysozoa</taxon>
        <taxon>Arthropoda</taxon>
        <taxon>Hexapoda</taxon>
        <taxon>Insecta</taxon>
        <taxon>Pterygota</taxon>
        <taxon>Neoptera</taxon>
        <taxon>Endopterygota</taxon>
        <taxon>Lepidoptera</taxon>
        <taxon>Glossata</taxon>
        <taxon>Ditrysia</taxon>
        <taxon>Papilionoidea</taxon>
        <taxon>Nymphalidae</taxon>
        <taxon>Nymphalinae</taxon>
        <taxon>Vanessa</taxon>
    </lineage>
</organism>
<sequence>MSYNKYGTRNPGRYNSTRRFVRAGELNTGRPQGNYGNHMGLPQQLPNVQYNKPPPLSQSFNTARPVPLPVPPPQQQQQQQQEQQQPPPQKQQDTEMNSEVMDTSGGDGSPSRPPWMKSKLQGVKKISNKERRRRQNENLRRLLTPKNALMVLNEIMPGEQVASQFKVEAVSGGAQFYRPNAHSFCADLTLQGNNYKGYGENKLTARNAAAEQAIRDLMLQRMARLLADSREGNGSTTGSTTGSCTGAGGGAREGEEPQEGEGESEEESLPMIQLASYALHKLFAEWEYEGHKVPNLRPAGSVVEGAAEAAPTRAKALPAGAAAMHPCMLLTYMRSQLEYRELPPEGGHQHNLVFIMAIDVDGVTYVGRAQNKKEARKLAAKAACEALFDVKFKNVSA</sequence>
<dbReference type="GeneID" id="113393697"/>
<dbReference type="InterPro" id="IPR051247">
    <property type="entry name" value="RLC_Component"/>
</dbReference>
<feature type="compositionally biased region" description="Low complexity" evidence="3">
    <location>
        <begin position="232"/>
        <end position="244"/>
    </location>
</feature>
<name>A0ABM4AND9_VANTA</name>
<protein>
    <submittedName>
        <fullName evidence="6">Double-stranded RNA-specific editase B2 isoform X1</fullName>
    </submittedName>
</protein>
<feature type="domain" description="DRBM" evidence="4">
    <location>
        <begin position="147"/>
        <end position="219"/>
    </location>
</feature>
<dbReference type="InterPro" id="IPR014720">
    <property type="entry name" value="dsRBD_dom"/>
</dbReference>
<feature type="compositionally biased region" description="Polar residues" evidence="3">
    <location>
        <begin position="1"/>
        <end position="18"/>
    </location>
</feature>
<keyword evidence="1 2" id="KW-0694">RNA-binding</keyword>
<evidence type="ECO:0000259" key="4">
    <source>
        <dbReference type="PROSITE" id="PS50137"/>
    </source>
</evidence>
<feature type="region of interest" description="Disordered" evidence="3">
    <location>
        <begin position="229"/>
        <end position="268"/>
    </location>
</feature>
<feature type="compositionally biased region" description="Acidic residues" evidence="3">
    <location>
        <begin position="256"/>
        <end position="268"/>
    </location>
</feature>